<evidence type="ECO:0000313" key="2">
    <source>
        <dbReference type="EMBL" id="KIK42097.1"/>
    </source>
</evidence>
<dbReference type="HOGENOM" id="CLU_1982454_0_0_1"/>
<accession>A0A0D0B6J0</accession>
<dbReference type="OrthoDB" id="2690545at2759"/>
<dbReference type="InParanoid" id="A0A0D0B6J0"/>
<organism evidence="2 3">
    <name type="scientific">Suillus luteus UH-Slu-Lm8-n1</name>
    <dbReference type="NCBI Taxonomy" id="930992"/>
    <lineage>
        <taxon>Eukaryota</taxon>
        <taxon>Fungi</taxon>
        <taxon>Dikarya</taxon>
        <taxon>Basidiomycota</taxon>
        <taxon>Agaricomycotina</taxon>
        <taxon>Agaricomycetes</taxon>
        <taxon>Agaricomycetidae</taxon>
        <taxon>Boletales</taxon>
        <taxon>Suillineae</taxon>
        <taxon>Suillaceae</taxon>
        <taxon>Suillus</taxon>
    </lineage>
</organism>
<reference evidence="3" key="2">
    <citation type="submission" date="2015-01" db="EMBL/GenBank/DDBJ databases">
        <title>Evolutionary Origins and Diversification of the Mycorrhizal Mutualists.</title>
        <authorList>
            <consortium name="DOE Joint Genome Institute"/>
            <consortium name="Mycorrhizal Genomics Consortium"/>
            <person name="Kohler A."/>
            <person name="Kuo A."/>
            <person name="Nagy L.G."/>
            <person name="Floudas D."/>
            <person name="Copeland A."/>
            <person name="Barry K.W."/>
            <person name="Cichocki N."/>
            <person name="Veneault-Fourrey C."/>
            <person name="LaButti K."/>
            <person name="Lindquist E.A."/>
            <person name="Lipzen A."/>
            <person name="Lundell T."/>
            <person name="Morin E."/>
            <person name="Murat C."/>
            <person name="Riley R."/>
            <person name="Ohm R."/>
            <person name="Sun H."/>
            <person name="Tunlid A."/>
            <person name="Henrissat B."/>
            <person name="Grigoriev I.V."/>
            <person name="Hibbett D.S."/>
            <person name="Martin F."/>
        </authorList>
    </citation>
    <scope>NUCLEOTIDE SEQUENCE [LARGE SCALE GENOMIC DNA]</scope>
    <source>
        <strain evidence="3">UH-Slu-Lm8-n1</strain>
    </source>
</reference>
<proteinExistence type="predicted"/>
<protein>
    <submittedName>
        <fullName evidence="2">Unplaced genomic scaffold CY34scaffold_117, whole genome shotgun sequence</fullName>
    </submittedName>
</protein>
<keyword evidence="1" id="KW-0812">Transmembrane</keyword>
<dbReference type="AlphaFoldDB" id="A0A0D0B6J0"/>
<keyword evidence="3" id="KW-1185">Reference proteome</keyword>
<feature type="transmembrane region" description="Helical" evidence="1">
    <location>
        <begin position="6"/>
        <end position="28"/>
    </location>
</feature>
<dbReference type="EMBL" id="KN835248">
    <property type="protein sequence ID" value="KIK42097.1"/>
    <property type="molecule type" value="Genomic_DNA"/>
</dbReference>
<sequence length="116" mass="13188">MSMHDVLYASFLLPVFFTIECTRSILYVSDRTPGSGPLRLVVLLLNILAFGPLRVIFGWVLMVIWLPVRALLWFMGIGRGAPKKGSAAATARFYEFKRRRAEGLEEQTKGKLVWRT</sequence>
<name>A0A0D0B6J0_9AGAM</name>
<feature type="transmembrane region" description="Helical" evidence="1">
    <location>
        <begin position="40"/>
        <end position="66"/>
    </location>
</feature>
<dbReference type="Proteomes" id="UP000054485">
    <property type="component" value="Unassembled WGS sequence"/>
</dbReference>
<keyword evidence="1" id="KW-0472">Membrane</keyword>
<gene>
    <name evidence="2" type="ORF">CY34DRAFT_805305</name>
</gene>
<evidence type="ECO:0000256" key="1">
    <source>
        <dbReference type="SAM" id="Phobius"/>
    </source>
</evidence>
<reference evidence="2 3" key="1">
    <citation type="submission" date="2014-04" db="EMBL/GenBank/DDBJ databases">
        <authorList>
            <consortium name="DOE Joint Genome Institute"/>
            <person name="Kuo A."/>
            <person name="Ruytinx J."/>
            <person name="Rineau F."/>
            <person name="Colpaert J."/>
            <person name="Kohler A."/>
            <person name="Nagy L.G."/>
            <person name="Floudas D."/>
            <person name="Copeland A."/>
            <person name="Barry K.W."/>
            <person name="Cichocki N."/>
            <person name="Veneault-Fourrey C."/>
            <person name="LaButti K."/>
            <person name="Lindquist E.A."/>
            <person name="Lipzen A."/>
            <person name="Lundell T."/>
            <person name="Morin E."/>
            <person name="Murat C."/>
            <person name="Sun H."/>
            <person name="Tunlid A."/>
            <person name="Henrissat B."/>
            <person name="Grigoriev I.V."/>
            <person name="Hibbett D.S."/>
            <person name="Martin F."/>
            <person name="Nordberg H.P."/>
            <person name="Cantor M.N."/>
            <person name="Hua S.X."/>
        </authorList>
    </citation>
    <scope>NUCLEOTIDE SEQUENCE [LARGE SCALE GENOMIC DNA]</scope>
    <source>
        <strain evidence="2 3">UH-Slu-Lm8-n1</strain>
    </source>
</reference>
<evidence type="ECO:0000313" key="3">
    <source>
        <dbReference type="Proteomes" id="UP000054485"/>
    </source>
</evidence>
<keyword evidence="1" id="KW-1133">Transmembrane helix</keyword>